<organism evidence="2 3">
    <name type="scientific">Puccinia sorghi</name>
    <dbReference type="NCBI Taxonomy" id="27349"/>
    <lineage>
        <taxon>Eukaryota</taxon>
        <taxon>Fungi</taxon>
        <taxon>Dikarya</taxon>
        <taxon>Basidiomycota</taxon>
        <taxon>Pucciniomycotina</taxon>
        <taxon>Pucciniomycetes</taxon>
        <taxon>Pucciniales</taxon>
        <taxon>Pucciniaceae</taxon>
        <taxon>Puccinia</taxon>
    </lineage>
</organism>
<comment type="caution">
    <text evidence="2">The sequence shown here is derived from an EMBL/GenBank/DDBJ whole genome shotgun (WGS) entry which is preliminary data.</text>
</comment>
<evidence type="ECO:0000313" key="2">
    <source>
        <dbReference type="EMBL" id="KNZ49116.1"/>
    </source>
</evidence>
<protein>
    <submittedName>
        <fullName evidence="2">Uncharacterized protein</fullName>
    </submittedName>
</protein>
<dbReference type="AlphaFoldDB" id="A0A0L6UKN8"/>
<reference evidence="2 3" key="1">
    <citation type="submission" date="2015-08" db="EMBL/GenBank/DDBJ databases">
        <title>Next Generation Sequencing and Analysis of the Genome of Puccinia sorghi L Schw, the Causal Agent of Maize Common Rust.</title>
        <authorList>
            <person name="Rochi L."/>
            <person name="Burguener G."/>
            <person name="Darino M."/>
            <person name="Turjanski A."/>
            <person name="Kreff E."/>
            <person name="Dieguez M.J."/>
            <person name="Sacco F."/>
        </authorList>
    </citation>
    <scope>NUCLEOTIDE SEQUENCE [LARGE SCALE GENOMIC DNA]</scope>
    <source>
        <strain evidence="2 3">RO10H11247</strain>
    </source>
</reference>
<evidence type="ECO:0000256" key="1">
    <source>
        <dbReference type="SAM" id="MobiDB-lite"/>
    </source>
</evidence>
<keyword evidence="3" id="KW-1185">Reference proteome</keyword>
<name>A0A0L6UKN8_9BASI</name>
<feature type="region of interest" description="Disordered" evidence="1">
    <location>
        <begin position="1"/>
        <end position="31"/>
    </location>
</feature>
<accession>A0A0L6UKN8</accession>
<evidence type="ECO:0000313" key="3">
    <source>
        <dbReference type="Proteomes" id="UP000037035"/>
    </source>
</evidence>
<dbReference type="VEuPathDB" id="FungiDB:VP01_51g6"/>
<feature type="compositionally biased region" description="Polar residues" evidence="1">
    <location>
        <begin position="1"/>
        <end position="12"/>
    </location>
</feature>
<gene>
    <name evidence="2" type="ORF">VP01_51g6</name>
</gene>
<dbReference type="EMBL" id="LAVV01010387">
    <property type="protein sequence ID" value="KNZ49116.1"/>
    <property type="molecule type" value="Genomic_DNA"/>
</dbReference>
<dbReference type="Proteomes" id="UP000037035">
    <property type="component" value="Unassembled WGS sequence"/>
</dbReference>
<proteinExistence type="predicted"/>
<sequence>MVSSPPTQQSFVTAPPDTSPPTSPSLSTEHPAIQRHPVWDCVPQDLPAPKNISSDIDPANIIAGKRRTHFAKDFDPLSFLGLKSKQWLLWMLNFGLDQFRMSWMPFNVFVSGKLFPSSHDSS</sequence>